<dbReference type="AlphaFoldDB" id="A0A9N9F0V7"/>
<comment type="caution">
    <text evidence="1">The sequence shown here is derived from an EMBL/GenBank/DDBJ whole genome shotgun (WGS) entry which is preliminary data.</text>
</comment>
<sequence length="39" mass="4377">MANKTVEEPQLTVSSSKIRLINMLLARAQTLYKKSVSLN</sequence>
<reference evidence="1" key="1">
    <citation type="submission" date="2021-06" db="EMBL/GenBank/DDBJ databases">
        <authorList>
            <person name="Kallberg Y."/>
            <person name="Tangrot J."/>
            <person name="Rosling A."/>
        </authorList>
    </citation>
    <scope>NUCLEOTIDE SEQUENCE</scope>
    <source>
        <strain evidence="1">FL966</strain>
    </source>
</reference>
<accession>A0A9N9F0V7</accession>
<proteinExistence type="predicted"/>
<evidence type="ECO:0000313" key="2">
    <source>
        <dbReference type="Proteomes" id="UP000789759"/>
    </source>
</evidence>
<keyword evidence="2" id="KW-1185">Reference proteome</keyword>
<dbReference type="Proteomes" id="UP000789759">
    <property type="component" value="Unassembled WGS sequence"/>
</dbReference>
<organism evidence="1 2">
    <name type="scientific">Cetraspora pellucida</name>
    <dbReference type="NCBI Taxonomy" id="1433469"/>
    <lineage>
        <taxon>Eukaryota</taxon>
        <taxon>Fungi</taxon>
        <taxon>Fungi incertae sedis</taxon>
        <taxon>Mucoromycota</taxon>
        <taxon>Glomeromycotina</taxon>
        <taxon>Glomeromycetes</taxon>
        <taxon>Diversisporales</taxon>
        <taxon>Gigasporaceae</taxon>
        <taxon>Cetraspora</taxon>
    </lineage>
</organism>
<evidence type="ECO:0000313" key="1">
    <source>
        <dbReference type="EMBL" id="CAG8502433.1"/>
    </source>
</evidence>
<dbReference type="EMBL" id="CAJVQA010001101">
    <property type="protein sequence ID" value="CAG8502433.1"/>
    <property type="molecule type" value="Genomic_DNA"/>
</dbReference>
<name>A0A9N9F0V7_9GLOM</name>
<protein>
    <submittedName>
        <fullName evidence="1">19772_t:CDS:1</fullName>
    </submittedName>
</protein>
<gene>
    <name evidence="1" type="ORF">CPELLU_LOCUS2515</name>
</gene>